<dbReference type="Gene3D" id="3.50.30.10">
    <property type="entry name" value="Phosphohistidine domain"/>
    <property type="match status" value="1"/>
</dbReference>
<keyword evidence="3" id="KW-1185">Reference proteome</keyword>
<dbReference type="PANTHER" id="PTHR43615:SF1">
    <property type="entry name" value="PPDK_N DOMAIN-CONTAINING PROTEIN"/>
    <property type="match status" value="1"/>
</dbReference>
<dbReference type="InterPro" id="IPR008279">
    <property type="entry name" value="PEP-util_enz_mobile_dom"/>
</dbReference>
<comment type="caution">
    <text evidence="2">The sequence shown here is derived from an EMBL/GenBank/DDBJ whole genome shotgun (WGS) entry which is preliminary data.</text>
</comment>
<gene>
    <name evidence="2" type="ORF">JQ619_11955</name>
</gene>
<dbReference type="Proteomes" id="UP001314635">
    <property type="component" value="Unassembled WGS sequence"/>
</dbReference>
<dbReference type="InterPro" id="IPR051549">
    <property type="entry name" value="PEP_Utilizing_Enz"/>
</dbReference>
<dbReference type="InterPro" id="IPR036637">
    <property type="entry name" value="Phosphohistidine_dom_sf"/>
</dbReference>
<evidence type="ECO:0000259" key="1">
    <source>
        <dbReference type="Pfam" id="PF00391"/>
    </source>
</evidence>
<dbReference type="RefSeq" id="WP_012041853.1">
    <property type="nucleotide sequence ID" value="NZ_JABFDP010000015.1"/>
</dbReference>
<evidence type="ECO:0000313" key="3">
    <source>
        <dbReference type="Proteomes" id="UP001314635"/>
    </source>
</evidence>
<proteinExistence type="predicted"/>
<organism evidence="2 3">
    <name type="scientific">Bradyrhizobium denitrificans</name>
    <dbReference type="NCBI Taxonomy" id="2734912"/>
    <lineage>
        <taxon>Bacteria</taxon>
        <taxon>Pseudomonadati</taxon>
        <taxon>Pseudomonadota</taxon>
        <taxon>Alphaproteobacteria</taxon>
        <taxon>Hyphomicrobiales</taxon>
        <taxon>Nitrobacteraceae</taxon>
        <taxon>Bradyrhizobium</taxon>
    </lineage>
</organism>
<dbReference type="EMBL" id="JAFCLK010000010">
    <property type="protein sequence ID" value="MBR1136482.1"/>
    <property type="molecule type" value="Genomic_DNA"/>
</dbReference>
<protein>
    <recommendedName>
        <fullName evidence="1">PEP-utilising enzyme mobile domain-containing protein</fullName>
    </recommendedName>
</protein>
<name>A0ABS5G593_9BRAD</name>
<dbReference type="PANTHER" id="PTHR43615">
    <property type="entry name" value="PHOSPHOENOLPYRUVATE SYNTHASE-RELATED"/>
    <property type="match status" value="1"/>
</dbReference>
<dbReference type="NCBIfam" id="NF006150">
    <property type="entry name" value="PRK08296.1-2"/>
    <property type="match status" value="1"/>
</dbReference>
<accession>A0ABS5G593</accession>
<dbReference type="NCBIfam" id="NF006153">
    <property type="entry name" value="PRK08296.1-5"/>
    <property type="match status" value="1"/>
</dbReference>
<reference evidence="3" key="1">
    <citation type="journal article" date="2021" name="ISME J.">
        <title>Evolutionary origin and ecological implication of a unique nif island in free-living Bradyrhizobium lineages.</title>
        <authorList>
            <person name="Tao J."/>
        </authorList>
    </citation>
    <scope>NUCLEOTIDE SEQUENCE [LARGE SCALE GENOMIC DNA]</scope>
    <source>
        <strain evidence="3">SZCCT0094</strain>
    </source>
</reference>
<feature type="domain" description="PEP-utilising enzyme mobile" evidence="1">
    <location>
        <begin position="525"/>
        <end position="596"/>
    </location>
</feature>
<dbReference type="Pfam" id="PF00391">
    <property type="entry name" value="PEP-utilizers"/>
    <property type="match status" value="1"/>
</dbReference>
<dbReference type="SUPFAM" id="SSF52009">
    <property type="entry name" value="Phosphohistidine domain"/>
    <property type="match status" value="1"/>
</dbReference>
<evidence type="ECO:0000313" key="2">
    <source>
        <dbReference type="EMBL" id="MBR1136482.1"/>
    </source>
</evidence>
<sequence>MTAHAKFPSPYDLKTPVGAEGWEKLYPYYLQFQNSLRDKEDGKFWFCDSQHWPSPFKPFDAVTVEFAVKCLGQYNTRHYLIPPANGVEYRIHNGYCYMSPVAVAPELIGDRVPHFMERAGYYFQNWDRLLANWDKKVRANIADLEALSFEPLPDAVPLDWITGGVGLDNTYALTETYDRAIQLLYKTWQYHFEFLNLGYAAYLDFFSFMKGQFPTIPDQAIAKMVQGVEVDLFRPDDELKKLAKLAVKLGIASALKSGSVDEALAAVSRAPNGAEWLKAWKEAQDPWFNFTSGNGFYSTDKYWIEHLDIPLGYIRDYIVRLERGEEIDRPTEAIARERDRITSEYAEMLDADARAAFEGKLGLARTVFPYVENHNFYIEHWSMSVFWRKMRELGAIFRDAGFWKDADDLFYLNRQEVRDALFDYGNGWAVGAPAIGPTYWPPEIERRKKIMAALATTPPQPALNNPPDVITEPFTIMLWGITTESIGRWLDGAANTTKLSGMAASPGIVEGRARVVRSADELGQIEQGEILVAPVTAPSWAPIFGKINAIVTDIGGMMSHAAIVCREYGLPAVTGTGRASSSIKNGQMLRVNGSTGEVTILS</sequence>